<reference evidence="1 2" key="1">
    <citation type="submission" date="2019-03" db="EMBL/GenBank/DDBJ databases">
        <title>Draft genome sequence of Xylaria hypoxylon DSM 108379, a ubiquitous saprotrophic-parasitic fungi on hardwood.</title>
        <authorList>
            <person name="Buettner E."/>
            <person name="Leonhardt S."/>
            <person name="Gebauer A.M."/>
            <person name="Liers C."/>
            <person name="Hofrichter M."/>
            <person name="Kellner H."/>
        </authorList>
    </citation>
    <scope>NUCLEOTIDE SEQUENCE [LARGE SCALE GENOMIC DNA]</scope>
    <source>
        <strain evidence="1 2">DSM 108379</strain>
    </source>
</reference>
<dbReference type="AlphaFoldDB" id="A0A4Z0YIZ0"/>
<dbReference type="Proteomes" id="UP000297716">
    <property type="component" value="Unassembled WGS sequence"/>
</dbReference>
<accession>A0A4Z0YIZ0</accession>
<evidence type="ECO:0000313" key="2">
    <source>
        <dbReference type="Proteomes" id="UP000297716"/>
    </source>
</evidence>
<keyword evidence="2" id="KW-1185">Reference proteome</keyword>
<dbReference type="STRING" id="37992.A0A4Z0YIZ0"/>
<dbReference type="InterPro" id="IPR051704">
    <property type="entry name" value="FAD_aromatic-hydroxylase"/>
</dbReference>
<dbReference type="InterPro" id="IPR036188">
    <property type="entry name" value="FAD/NAD-bd_sf"/>
</dbReference>
<dbReference type="PANTHER" id="PTHR46865">
    <property type="entry name" value="OXIDOREDUCTASE-RELATED"/>
    <property type="match status" value="1"/>
</dbReference>
<dbReference type="EMBL" id="SKBN01000462">
    <property type="protein sequence ID" value="TGJ77566.1"/>
    <property type="molecule type" value="Genomic_DNA"/>
</dbReference>
<proteinExistence type="predicted"/>
<organism evidence="1 2">
    <name type="scientific">Xylaria hypoxylon</name>
    <dbReference type="NCBI Taxonomy" id="37992"/>
    <lineage>
        <taxon>Eukaryota</taxon>
        <taxon>Fungi</taxon>
        <taxon>Dikarya</taxon>
        <taxon>Ascomycota</taxon>
        <taxon>Pezizomycotina</taxon>
        <taxon>Sordariomycetes</taxon>
        <taxon>Xylariomycetidae</taxon>
        <taxon>Xylariales</taxon>
        <taxon>Xylariaceae</taxon>
        <taxon>Xylaria</taxon>
    </lineage>
</organism>
<protein>
    <recommendedName>
        <fullName evidence="3">FAD-binding domain-containing protein</fullName>
    </recommendedName>
</protein>
<dbReference type="Gene3D" id="3.30.9.30">
    <property type="match status" value="1"/>
</dbReference>
<gene>
    <name evidence="1" type="ORF">E0Z10_g10707</name>
</gene>
<comment type="caution">
    <text evidence="1">The sequence shown here is derived from an EMBL/GenBank/DDBJ whole genome shotgun (WGS) entry which is preliminary data.</text>
</comment>
<sequence length="167" mass="17914">MPLKILIIGAGVCGPAFATLLRRADPSLSAYEITIIERASKLRETGLQIDLRAQGIPIMRKLGLLDAVTRRAVPESGLAFVDPQGRSFASFGKNDSGHGVQAATSEYEIMRGDLVDVFYRSSLGLSVDDDEDGKVPDITSNVASSGNVRYEFGVTVTELSQHDDTAV</sequence>
<feature type="non-terminal residue" evidence="1">
    <location>
        <position position="167"/>
    </location>
</feature>
<dbReference type="PANTHER" id="PTHR46865:SF7">
    <property type="entry name" value="MONOOXYGENASE, PUTATIVE (AFU_ORTHOLOGUE AFUA_8G07040)-RELATED"/>
    <property type="match status" value="1"/>
</dbReference>
<dbReference type="SUPFAM" id="SSF51905">
    <property type="entry name" value="FAD/NAD(P)-binding domain"/>
    <property type="match status" value="1"/>
</dbReference>
<name>A0A4Z0YIZ0_9PEZI</name>
<evidence type="ECO:0000313" key="1">
    <source>
        <dbReference type="EMBL" id="TGJ77566.1"/>
    </source>
</evidence>
<dbReference type="Gene3D" id="3.50.50.60">
    <property type="entry name" value="FAD/NAD(P)-binding domain"/>
    <property type="match status" value="1"/>
</dbReference>
<dbReference type="OrthoDB" id="655030at2759"/>
<evidence type="ECO:0008006" key="3">
    <source>
        <dbReference type="Google" id="ProtNLM"/>
    </source>
</evidence>